<protein>
    <submittedName>
        <fullName evidence="2">Tetratricopeptide repeat protein</fullName>
    </submittedName>
</protein>
<dbReference type="PANTHER" id="PTHR44216:SF3">
    <property type="entry name" value="PROTEIN O-MANNOSYL-TRANSFERASE TMTC2"/>
    <property type="match status" value="1"/>
</dbReference>
<dbReference type="Proteomes" id="UP001379533">
    <property type="component" value="Chromosome"/>
</dbReference>
<gene>
    <name evidence="2" type="ORF">LZC95_20330</name>
</gene>
<sequence>MNEQAKLSLERARTAAGAGAVDEARAAYANAAVVDPEDPSLWSEQGIFLLDVARDPEAAIVAFRQSLAIRRTYADHYNLGNALLAVGRMEAALEEYDASIECKQDYAEAWTNRGIVLFNLTRHEQSRDSFERALEVNPRLANAWRCLRILLEELDENEAAVEASRHFAEIVENDGEAWLKYAAGAGKLLDEQVVRHEVEGPEERILAAVERALDLPLAPESRRWALVERIRRLQRLAHGRQSMARALNVPGLEVLRTVQRYREAAEQAAREVPDDPWLAEQLEDARELAGVRSE</sequence>
<name>A0ABZ2KNA1_9BACT</name>
<dbReference type="Gene3D" id="1.25.40.10">
    <property type="entry name" value="Tetratricopeptide repeat domain"/>
    <property type="match status" value="2"/>
</dbReference>
<keyword evidence="3" id="KW-1185">Reference proteome</keyword>
<accession>A0ABZ2KNA1</accession>
<dbReference type="Pfam" id="PF13432">
    <property type="entry name" value="TPR_16"/>
    <property type="match status" value="1"/>
</dbReference>
<dbReference type="Pfam" id="PF13414">
    <property type="entry name" value="TPR_11"/>
    <property type="match status" value="1"/>
</dbReference>
<dbReference type="PROSITE" id="PS50293">
    <property type="entry name" value="TPR_REGION"/>
    <property type="match status" value="1"/>
</dbReference>
<dbReference type="SMART" id="SM00028">
    <property type="entry name" value="TPR"/>
    <property type="match status" value="3"/>
</dbReference>
<keyword evidence="1" id="KW-0802">TPR repeat</keyword>
<evidence type="ECO:0000313" key="3">
    <source>
        <dbReference type="Proteomes" id="UP001379533"/>
    </source>
</evidence>
<organism evidence="2 3">
    <name type="scientific">Pendulispora brunnea</name>
    <dbReference type="NCBI Taxonomy" id="2905690"/>
    <lineage>
        <taxon>Bacteria</taxon>
        <taxon>Pseudomonadati</taxon>
        <taxon>Myxococcota</taxon>
        <taxon>Myxococcia</taxon>
        <taxon>Myxococcales</taxon>
        <taxon>Sorangiineae</taxon>
        <taxon>Pendulisporaceae</taxon>
        <taxon>Pendulispora</taxon>
    </lineage>
</organism>
<proteinExistence type="predicted"/>
<dbReference type="EMBL" id="CP089982">
    <property type="protein sequence ID" value="WXA99157.1"/>
    <property type="molecule type" value="Genomic_DNA"/>
</dbReference>
<feature type="repeat" description="TPR" evidence="1">
    <location>
        <begin position="107"/>
        <end position="140"/>
    </location>
</feature>
<dbReference type="InterPro" id="IPR019734">
    <property type="entry name" value="TPR_rpt"/>
</dbReference>
<dbReference type="PROSITE" id="PS50005">
    <property type="entry name" value="TPR"/>
    <property type="match status" value="1"/>
</dbReference>
<dbReference type="RefSeq" id="WP_394849790.1">
    <property type="nucleotide sequence ID" value="NZ_CP089982.1"/>
</dbReference>
<dbReference type="PANTHER" id="PTHR44216">
    <property type="entry name" value="PROTEIN O-MANNOSYL-TRANSFERASE TMTC2"/>
    <property type="match status" value="1"/>
</dbReference>
<reference evidence="2 3" key="1">
    <citation type="submission" date="2021-12" db="EMBL/GenBank/DDBJ databases">
        <title>Discovery of the Pendulisporaceae a myxobacterial family with distinct sporulation behavior and unique specialized metabolism.</title>
        <authorList>
            <person name="Garcia R."/>
            <person name="Popoff A."/>
            <person name="Bader C.D."/>
            <person name="Loehr J."/>
            <person name="Walesch S."/>
            <person name="Walt C."/>
            <person name="Boldt J."/>
            <person name="Bunk B."/>
            <person name="Haeckl F.J.F.P.J."/>
            <person name="Gunesch A.P."/>
            <person name="Birkelbach J."/>
            <person name="Nuebel U."/>
            <person name="Pietschmann T."/>
            <person name="Bach T."/>
            <person name="Mueller R."/>
        </authorList>
    </citation>
    <scope>NUCLEOTIDE SEQUENCE [LARGE SCALE GENOMIC DNA]</scope>
    <source>
        <strain evidence="2 3">MSr12523</strain>
    </source>
</reference>
<dbReference type="SUPFAM" id="SSF48452">
    <property type="entry name" value="TPR-like"/>
    <property type="match status" value="1"/>
</dbReference>
<dbReference type="InterPro" id="IPR052384">
    <property type="entry name" value="TMTC_O-mannosyltransferase"/>
</dbReference>
<evidence type="ECO:0000313" key="2">
    <source>
        <dbReference type="EMBL" id="WXA99157.1"/>
    </source>
</evidence>
<dbReference type="InterPro" id="IPR011990">
    <property type="entry name" value="TPR-like_helical_dom_sf"/>
</dbReference>
<evidence type="ECO:0000256" key="1">
    <source>
        <dbReference type="PROSITE-ProRule" id="PRU00339"/>
    </source>
</evidence>